<evidence type="ECO:0000256" key="5">
    <source>
        <dbReference type="SAM" id="MobiDB-lite"/>
    </source>
</evidence>
<proteinExistence type="predicted"/>
<organism evidence="7">
    <name type="scientific">Triticum aestivum</name>
    <name type="common">Wheat</name>
    <dbReference type="NCBI Taxonomy" id="4565"/>
    <lineage>
        <taxon>Eukaryota</taxon>
        <taxon>Viridiplantae</taxon>
        <taxon>Streptophyta</taxon>
        <taxon>Embryophyta</taxon>
        <taxon>Tracheophyta</taxon>
        <taxon>Spermatophyta</taxon>
        <taxon>Magnoliopsida</taxon>
        <taxon>Liliopsida</taxon>
        <taxon>Poales</taxon>
        <taxon>Poaceae</taxon>
        <taxon>BOP clade</taxon>
        <taxon>Pooideae</taxon>
        <taxon>Triticodae</taxon>
        <taxon>Triticeae</taxon>
        <taxon>Triticinae</taxon>
        <taxon>Triticum</taxon>
    </lineage>
</organism>
<dbReference type="Pfam" id="PF13923">
    <property type="entry name" value="zf-C3HC4_2"/>
    <property type="match status" value="1"/>
</dbReference>
<protein>
    <recommendedName>
        <fullName evidence="6">RING-type domain-containing protein</fullName>
    </recommendedName>
</protein>
<name>A0A077S372_WHEAT</name>
<gene>
    <name evidence="7" type="ORF">TRAES_3BF091600240CFD_c1</name>
</gene>
<accession>A0A077S372</accession>
<dbReference type="PROSITE" id="PS00518">
    <property type="entry name" value="ZF_RING_1"/>
    <property type="match status" value="1"/>
</dbReference>
<evidence type="ECO:0000256" key="2">
    <source>
        <dbReference type="ARBA" id="ARBA00022771"/>
    </source>
</evidence>
<dbReference type="PANTHER" id="PTHR47094">
    <property type="entry name" value="ELFLESS, ISOFORM B"/>
    <property type="match status" value="1"/>
</dbReference>
<feature type="region of interest" description="Disordered" evidence="5">
    <location>
        <begin position="1"/>
        <end position="25"/>
    </location>
</feature>
<dbReference type="AlphaFoldDB" id="A0A077S372"/>
<feature type="domain" description="RING-type" evidence="6">
    <location>
        <begin position="208"/>
        <end position="246"/>
    </location>
</feature>
<dbReference type="PROSITE" id="PS50089">
    <property type="entry name" value="ZF_RING_2"/>
    <property type="match status" value="1"/>
</dbReference>
<sequence length="264" mass="28512">MSSAGSARVPKRRRTTKTSEAADRQLQERQFLDLNLLPAVEVASTGGSLSINEPVSHRQPPPTVAALLYETTQVVVSSAAAESNIGMNSFPINVEVIDDDVAIYTSGPPPQSLFQARQQSSRTGPITVIIDDDSETTAGPAGEGLDEHVNTLLSLGMNPRHNPSRAQPNTDLVINIVDTPETNSIPPKVAQAVPEPVKEIPKETKFSCPVCMNELVNASSTICGHIFCQKCIKASIQAQKKCPTCRRKLTMSNFHRVYLPTADN</sequence>
<dbReference type="EMBL" id="HG670306">
    <property type="protein sequence ID" value="CDM85682.1"/>
    <property type="molecule type" value="Genomic_DNA"/>
</dbReference>
<keyword evidence="3" id="KW-0862">Zinc</keyword>
<dbReference type="InterPro" id="IPR013083">
    <property type="entry name" value="Znf_RING/FYVE/PHD"/>
</dbReference>
<dbReference type="Gene3D" id="3.30.40.10">
    <property type="entry name" value="Zinc/RING finger domain, C3HC4 (zinc finger)"/>
    <property type="match status" value="1"/>
</dbReference>
<dbReference type="SMART" id="SM00184">
    <property type="entry name" value="RING"/>
    <property type="match status" value="1"/>
</dbReference>
<dbReference type="GO" id="GO:0061630">
    <property type="term" value="F:ubiquitin protein ligase activity"/>
    <property type="evidence" value="ECO:0007669"/>
    <property type="project" value="InterPro"/>
</dbReference>
<evidence type="ECO:0000259" key="6">
    <source>
        <dbReference type="PROSITE" id="PS50089"/>
    </source>
</evidence>
<dbReference type="HOGENOM" id="CLU_072702_0_0_1"/>
<keyword evidence="1" id="KW-0479">Metal-binding</keyword>
<dbReference type="ExpressionAtlas" id="A0A077S372">
    <property type="expression patterns" value="baseline and differential"/>
</dbReference>
<evidence type="ECO:0000256" key="1">
    <source>
        <dbReference type="ARBA" id="ARBA00022723"/>
    </source>
</evidence>
<dbReference type="PANTHER" id="PTHR47094:SF1">
    <property type="entry name" value="RING-TYPE E3 UBIQUITIN TRANSFERASE"/>
    <property type="match status" value="1"/>
</dbReference>
<keyword evidence="2 4" id="KW-0863">Zinc-finger</keyword>
<evidence type="ECO:0000256" key="3">
    <source>
        <dbReference type="ARBA" id="ARBA00022833"/>
    </source>
</evidence>
<reference evidence="7" key="1">
    <citation type="journal article" date="2014" name="Science">
        <title>Structural and functional partitioning of bread wheat chromosome 3B.</title>
        <authorList>
            <person name="Choulet F."/>
            <person name="Alberti A."/>
            <person name="Theil S."/>
            <person name="Glover N."/>
            <person name="Barbe V."/>
            <person name="Daron J."/>
            <person name="Pingault L."/>
            <person name="Sourdille P."/>
            <person name="Couloux A."/>
            <person name="Paux E."/>
            <person name="Leroy P."/>
            <person name="Mangenot S."/>
            <person name="Guilhot N."/>
            <person name="Le Gouis J."/>
            <person name="Balfourier F."/>
            <person name="Alaux M."/>
            <person name="Jamilloux V."/>
            <person name="Poulain J."/>
            <person name="Durand C."/>
            <person name="Bellec A."/>
            <person name="Gaspin C."/>
            <person name="Safar J."/>
            <person name="Dolezel J."/>
            <person name="Rogers J."/>
            <person name="Vandepoele K."/>
            <person name="Aury J.M."/>
            <person name="Mayer K."/>
            <person name="Berges H."/>
            <person name="Quesneville H."/>
            <person name="Wincker P."/>
            <person name="Feuillet C."/>
        </authorList>
    </citation>
    <scope>NUCLEOTIDE SEQUENCE</scope>
</reference>
<evidence type="ECO:0000256" key="4">
    <source>
        <dbReference type="PROSITE-ProRule" id="PRU00175"/>
    </source>
</evidence>
<evidence type="ECO:0000313" key="7">
    <source>
        <dbReference type="EMBL" id="CDM85682.1"/>
    </source>
</evidence>
<dbReference type="InterPro" id="IPR001841">
    <property type="entry name" value="Znf_RING"/>
</dbReference>
<dbReference type="GO" id="GO:0008270">
    <property type="term" value="F:zinc ion binding"/>
    <property type="evidence" value="ECO:0007669"/>
    <property type="project" value="UniProtKB-KW"/>
</dbReference>
<dbReference type="InterPro" id="IPR049627">
    <property type="entry name" value="SLX8"/>
</dbReference>
<dbReference type="SUPFAM" id="SSF57850">
    <property type="entry name" value="RING/U-box"/>
    <property type="match status" value="1"/>
</dbReference>
<dbReference type="InterPro" id="IPR017907">
    <property type="entry name" value="Znf_RING_CS"/>
</dbReference>